<evidence type="ECO:0000313" key="4">
    <source>
        <dbReference type="EMBL" id="EDZ38311.1"/>
    </source>
</evidence>
<evidence type="ECO:0000256" key="2">
    <source>
        <dbReference type="PROSITE-ProRule" id="PRU00284"/>
    </source>
</evidence>
<protein>
    <submittedName>
        <fullName evidence="4">Probable methyl-accepting chemotaxis sensory transducer</fullName>
    </submittedName>
</protein>
<name>B6AS71_9BACT</name>
<dbReference type="GO" id="GO:0007165">
    <property type="term" value="P:signal transduction"/>
    <property type="evidence" value="ECO:0007669"/>
    <property type="project" value="UniProtKB-KW"/>
</dbReference>
<dbReference type="Pfam" id="PF00015">
    <property type="entry name" value="MCPsignal"/>
    <property type="match status" value="1"/>
</dbReference>
<accession>B6AS71</accession>
<dbReference type="PANTHER" id="PTHR32089">
    <property type="entry name" value="METHYL-ACCEPTING CHEMOTAXIS PROTEIN MCPB"/>
    <property type="match status" value="1"/>
</dbReference>
<keyword evidence="1 2" id="KW-0807">Transducer</keyword>
<evidence type="ECO:0000256" key="1">
    <source>
        <dbReference type="ARBA" id="ARBA00023224"/>
    </source>
</evidence>
<dbReference type="PANTHER" id="PTHR32089:SF112">
    <property type="entry name" value="LYSOZYME-LIKE PROTEIN-RELATED"/>
    <property type="match status" value="1"/>
</dbReference>
<organism evidence="4">
    <name type="scientific">Leptospirillum sp. Group II '5-way CG'</name>
    <dbReference type="NCBI Taxonomy" id="419541"/>
    <lineage>
        <taxon>Bacteria</taxon>
        <taxon>Pseudomonadati</taxon>
        <taxon>Nitrospirota</taxon>
        <taxon>Nitrospiria</taxon>
        <taxon>Nitrospirales</taxon>
        <taxon>Nitrospiraceae</taxon>
        <taxon>Leptospirillum</taxon>
    </lineage>
</organism>
<dbReference type="SUPFAM" id="SSF58104">
    <property type="entry name" value="Methyl-accepting chemotaxis protein (MCP) signaling domain"/>
    <property type="match status" value="1"/>
</dbReference>
<feature type="domain" description="Methyl-accepting transducer" evidence="3">
    <location>
        <begin position="160"/>
        <end position="275"/>
    </location>
</feature>
<dbReference type="GO" id="GO:0016020">
    <property type="term" value="C:membrane"/>
    <property type="evidence" value="ECO:0007669"/>
    <property type="project" value="InterPro"/>
</dbReference>
<sequence>MSFFRKTEDRTDFSQKDREISVTRLLESGEGVQMILDRIPGVGIAIASPDFESGKTGNVIVYLNQAMKDMIRKMEQDMVRQYGVLAEDVLGGSIHRFHKSPDRIKEILQHLPEGVVRKNQIMTIGASHIESTTERLTDPSTGRTVGFMTMFVDISESIVLKESLETQEKDIRKLLDAMEALDRLTMTISQSTGKISGDSRHTLREAEKGRDVVSGLQQYASEASDAMDALGKVVNDLSVRSDEIGKIVEVISDIASQTNLLALNAAIEAARAGDQ</sequence>
<reference evidence="4" key="1">
    <citation type="journal article" date="2004" name="Nature">
        <title>Community structure and metabolism through reconstruction of microbial genomes from the environment.</title>
        <authorList>
            <person name="Tyson G.W."/>
            <person name="Chapman J."/>
            <person name="Hugenholtz P."/>
            <person name="Allen E.E."/>
            <person name="Ram R.J."/>
            <person name="Richardson P.M."/>
            <person name="Solovyev V.V."/>
            <person name="Rubin E.M."/>
            <person name="Rokhsar D.S."/>
            <person name="Banfield J.F."/>
        </authorList>
    </citation>
    <scope>NUCLEOTIDE SEQUENCE [LARGE SCALE GENOMIC DNA]</scope>
</reference>
<evidence type="ECO:0000259" key="3">
    <source>
        <dbReference type="PROSITE" id="PS50111"/>
    </source>
</evidence>
<dbReference type="EMBL" id="DS995262">
    <property type="protein sequence ID" value="EDZ38311.1"/>
    <property type="molecule type" value="Genomic_DNA"/>
</dbReference>
<gene>
    <name evidence="4" type="ORF">CGL2_11278017</name>
</gene>
<dbReference type="AlphaFoldDB" id="B6AS71"/>
<proteinExistence type="predicted"/>
<dbReference type="Gene3D" id="3.30.450.20">
    <property type="entry name" value="PAS domain"/>
    <property type="match status" value="1"/>
</dbReference>
<dbReference type="PROSITE" id="PS50111">
    <property type="entry name" value="CHEMOTAXIS_TRANSDUC_2"/>
    <property type="match status" value="1"/>
</dbReference>
<dbReference type="InterPro" id="IPR004089">
    <property type="entry name" value="MCPsignal_dom"/>
</dbReference>
<dbReference type="Gene3D" id="1.10.287.950">
    <property type="entry name" value="Methyl-accepting chemotaxis protein"/>
    <property type="match status" value="1"/>
</dbReference>
<reference evidence="4" key="2">
    <citation type="journal article" date="2008" name="PLoS Biol.">
        <title>Population genomic analysis of strain variation in Leptospirillum group II bacteria involved in acid mine drainage formation.</title>
        <authorList>
            <person name="Simmons S.L."/>
            <person name="Dibartolo G."/>
            <person name="Denef V.J."/>
            <person name="Goltsman D.S."/>
            <person name="Thelen M.P."/>
            <person name="Banfield J.F."/>
        </authorList>
    </citation>
    <scope>NUCLEOTIDE SEQUENCE [LARGE SCALE GENOMIC DNA]</scope>
</reference>